<protein>
    <recommendedName>
        <fullName evidence="4">DUF3899 domain-containing protein</fullName>
    </recommendedName>
</protein>
<keyword evidence="1" id="KW-1133">Transmembrane helix</keyword>
<dbReference type="EMBL" id="BMEL01000004">
    <property type="protein sequence ID" value="GGF28558.1"/>
    <property type="molecule type" value="Genomic_DNA"/>
</dbReference>
<organism evidence="2 3">
    <name type="scientific">Halobacillus andaensis</name>
    <dbReference type="NCBI Taxonomy" id="1176239"/>
    <lineage>
        <taxon>Bacteria</taxon>
        <taxon>Bacillati</taxon>
        <taxon>Bacillota</taxon>
        <taxon>Bacilli</taxon>
        <taxon>Bacillales</taxon>
        <taxon>Bacillaceae</taxon>
        <taxon>Halobacillus</taxon>
    </lineage>
</organism>
<keyword evidence="1" id="KW-0472">Membrane</keyword>
<feature type="transmembrane region" description="Helical" evidence="1">
    <location>
        <begin position="66"/>
        <end position="86"/>
    </location>
</feature>
<evidence type="ECO:0000313" key="3">
    <source>
        <dbReference type="Proteomes" id="UP000660110"/>
    </source>
</evidence>
<evidence type="ECO:0000313" key="2">
    <source>
        <dbReference type="EMBL" id="GGF28558.1"/>
    </source>
</evidence>
<accession>A0A917B7Q3</accession>
<name>A0A917B7Q3_HALAA</name>
<feature type="transmembrane region" description="Helical" evidence="1">
    <location>
        <begin position="140"/>
        <end position="161"/>
    </location>
</feature>
<dbReference type="Proteomes" id="UP000660110">
    <property type="component" value="Unassembled WGS sequence"/>
</dbReference>
<evidence type="ECO:0000256" key="1">
    <source>
        <dbReference type="SAM" id="Phobius"/>
    </source>
</evidence>
<keyword evidence="1" id="KW-0812">Transmembrane</keyword>
<keyword evidence="3" id="KW-1185">Reference proteome</keyword>
<dbReference type="RefSeq" id="WP_188378297.1">
    <property type="nucleotide sequence ID" value="NZ_BMEL01000004.1"/>
</dbReference>
<sequence>MSQIIFFVLLISALILSVYLALKVSRTLVKRGTRLSAARLVYSIITGCAVSAFMVAMLYIDSKGLKGAWILFSGNAAIFGLLAFLTSKGTQRYRRKGTFSFKKVKYDLLLADINVKKQFKKLPSKSKRAWRDMVQESKGLALIVVLCFVVPFLMAVVAFFVEFL</sequence>
<dbReference type="AlphaFoldDB" id="A0A917B7Q3"/>
<reference evidence="2" key="1">
    <citation type="journal article" date="2014" name="Int. J. Syst. Evol. Microbiol.">
        <title>Complete genome sequence of Corynebacterium casei LMG S-19264T (=DSM 44701T), isolated from a smear-ripened cheese.</title>
        <authorList>
            <consortium name="US DOE Joint Genome Institute (JGI-PGF)"/>
            <person name="Walter F."/>
            <person name="Albersmeier A."/>
            <person name="Kalinowski J."/>
            <person name="Ruckert C."/>
        </authorList>
    </citation>
    <scope>NUCLEOTIDE SEQUENCE</scope>
    <source>
        <strain evidence="2">CGMCC 1.12153</strain>
    </source>
</reference>
<gene>
    <name evidence="2" type="ORF">GCM10010954_29530</name>
</gene>
<feature type="transmembrane region" description="Helical" evidence="1">
    <location>
        <begin position="37"/>
        <end position="60"/>
    </location>
</feature>
<comment type="caution">
    <text evidence="2">The sequence shown here is derived from an EMBL/GenBank/DDBJ whole genome shotgun (WGS) entry which is preliminary data.</text>
</comment>
<proteinExistence type="predicted"/>
<feature type="transmembrane region" description="Helical" evidence="1">
    <location>
        <begin position="6"/>
        <end position="25"/>
    </location>
</feature>
<reference evidence="2" key="2">
    <citation type="submission" date="2020-09" db="EMBL/GenBank/DDBJ databases">
        <authorList>
            <person name="Sun Q."/>
            <person name="Zhou Y."/>
        </authorList>
    </citation>
    <scope>NUCLEOTIDE SEQUENCE</scope>
    <source>
        <strain evidence="2">CGMCC 1.12153</strain>
    </source>
</reference>
<evidence type="ECO:0008006" key="4">
    <source>
        <dbReference type="Google" id="ProtNLM"/>
    </source>
</evidence>